<evidence type="ECO:0000313" key="7">
    <source>
        <dbReference type="Proteomes" id="UP000199229"/>
    </source>
</evidence>
<evidence type="ECO:0000256" key="1">
    <source>
        <dbReference type="ARBA" id="ARBA00022500"/>
    </source>
</evidence>
<evidence type="ECO:0000256" key="4">
    <source>
        <dbReference type="SAM" id="Phobius"/>
    </source>
</evidence>
<dbReference type="GO" id="GO:0006935">
    <property type="term" value="P:chemotaxis"/>
    <property type="evidence" value="ECO:0007669"/>
    <property type="project" value="UniProtKB-KW"/>
</dbReference>
<proteinExistence type="inferred from homology"/>
<dbReference type="PANTHER" id="PTHR43531:SF11">
    <property type="entry name" value="METHYL-ACCEPTING CHEMOTAXIS PROTEIN 3"/>
    <property type="match status" value="1"/>
</dbReference>
<keyword evidence="4" id="KW-0812">Transmembrane</keyword>
<keyword evidence="4" id="KW-0472">Membrane</keyword>
<feature type="transmembrane region" description="Helical" evidence="4">
    <location>
        <begin position="312"/>
        <end position="333"/>
    </location>
</feature>
<sequence length="596" mass="62469">MRFTIKTKLVAGFGAVLALTAIAGGLGYQKLRASDEAMNFIVGRFEVQALALDAKAQTIRSISNTRAAVLGTDDAAKADFSKRAADNRADALATMAKAKGYINSEEGKRLFDDISEKYEKQRVLATKVLEMTRINTGARAWEEINGSGRPTMVALRAEIGSILGRSDLQTFPDLIRNAVAVQSYSDEAWGELQAAVGASNLRILEQRVAESRRTRDEAAHALNALIGAMNAAGIGSDGMRQKFEAWSNAFGKVLTVIEDAGSLRAVELAGGEYAVLSTATARAFDAFIDFQNRRMVQTVTQARATSSEGQSILLATVAAALLLGLAIATWLALSISRGLARTVALADAVAMGDLSKTEAVTSQDEIGDLVTAMNRMTANLTATAHLAGEIASGNLAVEAKVQSDKDTMGLALQAMLVNLRATAGLAGEIARGNLAVEATVRSDKDTMGLALQAMLVNLRATAELAGEIANGNLDLEATVQSDKDTMGLALQAMLVNLRATADLAGEIARGNLTVDATVQSDKDAMGLALQTMLTKLRGVVTEALMAAGNVSSGSQELSASAEQLSQGSTEQASSTEEASASMEEMAANVKQNAENA</sequence>
<evidence type="ECO:0000259" key="5">
    <source>
        <dbReference type="PROSITE" id="PS50885"/>
    </source>
</evidence>
<dbReference type="PROSITE" id="PS50885">
    <property type="entry name" value="HAMP"/>
    <property type="match status" value="1"/>
</dbReference>
<organism evidence="6 7">
    <name type="scientific">Methylobacterium gossipiicola</name>
    <dbReference type="NCBI Taxonomy" id="582675"/>
    <lineage>
        <taxon>Bacteria</taxon>
        <taxon>Pseudomonadati</taxon>
        <taxon>Pseudomonadota</taxon>
        <taxon>Alphaproteobacteria</taxon>
        <taxon>Hyphomicrobiales</taxon>
        <taxon>Methylobacteriaceae</taxon>
        <taxon>Methylobacterium</taxon>
    </lineage>
</organism>
<dbReference type="Pfam" id="PF00672">
    <property type="entry name" value="HAMP"/>
    <property type="match status" value="1"/>
</dbReference>
<feature type="region of interest" description="Disordered" evidence="3">
    <location>
        <begin position="555"/>
        <end position="596"/>
    </location>
</feature>
<dbReference type="InterPro" id="IPR051310">
    <property type="entry name" value="MCP_chemotaxis"/>
</dbReference>
<keyword evidence="4" id="KW-1133">Transmembrane helix</keyword>
<feature type="compositionally biased region" description="Low complexity" evidence="3">
    <location>
        <begin position="568"/>
        <end position="587"/>
    </location>
</feature>
<dbReference type="GO" id="GO:0005886">
    <property type="term" value="C:plasma membrane"/>
    <property type="evidence" value="ECO:0007669"/>
    <property type="project" value="TreeGrafter"/>
</dbReference>
<keyword evidence="1" id="KW-0145">Chemotaxis</keyword>
<reference evidence="7" key="1">
    <citation type="submission" date="2016-10" db="EMBL/GenBank/DDBJ databases">
        <authorList>
            <person name="Varghese N."/>
            <person name="Submissions S."/>
        </authorList>
    </citation>
    <scope>NUCLEOTIDE SEQUENCE [LARGE SCALE GENOMIC DNA]</scope>
    <source>
        <strain evidence="7">Gh-105</strain>
    </source>
</reference>
<dbReference type="Proteomes" id="UP000199229">
    <property type="component" value="Unassembled WGS sequence"/>
</dbReference>
<evidence type="ECO:0000256" key="3">
    <source>
        <dbReference type="SAM" id="MobiDB-lite"/>
    </source>
</evidence>
<dbReference type="RefSeq" id="WP_091975547.1">
    <property type="nucleotide sequence ID" value="NZ_FOPM01000064.1"/>
</dbReference>
<dbReference type="CDD" id="cd06225">
    <property type="entry name" value="HAMP"/>
    <property type="match status" value="1"/>
</dbReference>
<dbReference type="AlphaFoldDB" id="A0A1I2XRN8"/>
<dbReference type="SUPFAM" id="SSF158472">
    <property type="entry name" value="HAMP domain-like"/>
    <property type="match status" value="1"/>
</dbReference>
<name>A0A1I2XRN8_9HYPH</name>
<dbReference type="InterPro" id="IPR003660">
    <property type="entry name" value="HAMP_dom"/>
</dbReference>
<dbReference type="Gene3D" id="1.10.287.950">
    <property type="entry name" value="Methyl-accepting chemotaxis protein"/>
    <property type="match status" value="1"/>
</dbReference>
<dbReference type="STRING" id="582675.SAMN05192565_1641"/>
<protein>
    <submittedName>
        <fullName evidence="6">Methyl-accepting chemotaxis protein</fullName>
    </submittedName>
</protein>
<dbReference type="SUPFAM" id="SSF58104">
    <property type="entry name" value="Methyl-accepting chemotaxis protein (MCP) signaling domain"/>
    <property type="match status" value="1"/>
</dbReference>
<feature type="compositionally biased region" description="Polar residues" evidence="3">
    <location>
        <begin position="555"/>
        <end position="567"/>
    </location>
</feature>
<feature type="domain" description="HAMP" evidence="5">
    <location>
        <begin position="333"/>
        <end position="385"/>
    </location>
</feature>
<dbReference type="PANTHER" id="PTHR43531">
    <property type="entry name" value="PROTEIN ICFG"/>
    <property type="match status" value="1"/>
</dbReference>
<dbReference type="Gene3D" id="6.10.340.10">
    <property type="match status" value="1"/>
</dbReference>
<feature type="non-terminal residue" evidence="6">
    <location>
        <position position="596"/>
    </location>
</feature>
<dbReference type="Pfam" id="PF12729">
    <property type="entry name" value="4HB_MCP_1"/>
    <property type="match status" value="1"/>
</dbReference>
<dbReference type="GO" id="GO:0004888">
    <property type="term" value="F:transmembrane signaling receptor activity"/>
    <property type="evidence" value="ECO:0007669"/>
    <property type="project" value="TreeGrafter"/>
</dbReference>
<comment type="similarity">
    <text evidence="2">Belongs to the methyl-accepting chemotaxis (MCP) protein family.</text>
</comment>
<keyword evidence="7" id="KW-1185">Reference proteome</keyword>
<gene>
    <name evidence="6" type="ORF">SAMN05192565_1641</name>
</gene>
<evidence type="ECO:0000256" key="2">
    <source>
        <dbReference type="ARBA" id="ARBA00029447"/>
    </source>
</evidence>
<dbReference type="SMART" id="SM00304">
    <property type="entry name" value="HAMP"/>
    <property type="match status" value="3"/>
</dbReference>
<evidence type="ECO:0000313" key="6">
    <source>
        <dbReference type="EMBL" id="SFH15777.1"/>
    </source>
</evidence>
<dbReference type="GO" id="GO:0007165">
    <property type="term" value="P:signal transduction"/>
    <property type="evidence" value="ECO:0007669"/>
    <property type="project" value="InterPro"/>
</dbReference>
<dbReference type="EMBL" id="FOPM01000064">
    <property type="protein sequence ID" value="SFH15777.1"/>
    <property type="molecule type" value="Genomic_DNA"/>
</dbReference>
<accession>A0A1I2XRN8</accession>
<dbReference type="InterPro" id="IPR024478">
    <property type="entry name" value="HlyB_4HB_MCP"/>
</dbReference>